<evidence type="ECO:0000256" key="2">
    <source>
        <dbReference type="ARBA" id="ARBA00004370"/>
    </source>
</evidence>
<sequence>MYNVFDFHANTCMRASDASVLCASDAPQASFRTTLRHIATPVSITRRGPGLFLDVSSRSYICRDLLADREDCIVFFQTLRHVPACRVCCGRSVQLPSRMEGPAPENLPGSLAKIPGPPSASFLKGNLPQVYSREQGWDFHAGLLEKFGTVVKLHGWVETRCCISATRGRFIILPSRTSTYLKKRRDLSPMRFTRYTRVFATDLTPRDSNNMLNFGPGLLLTLGDHRRQQRKLLNPVFSINHIRYMIPIFQKVCGQLRDQLMERVQDGPKDVEIVHWMTATALELIGQADLGYSLECVNDTSENEFALAVKTLLPTQFPLMVYRMFLPWIVRFVPRPVWTFAARHGLLPRAGIVDVMQRTSNEILAQKKMALMKGNEAVLHQVGEGRDTMSVLLKANMAAPEEDRLSEELLGQMSALLFAAMDTTSSALSRIRYLLAEHQDVQEKLRDELVREPRRPETRWTTTISISFHTWMPAYAARMSFYRLKQFQCEVTGKSGLDYFQALESEQQEARTMHSRFPEPLKPAILKAVQWQVMGRLDHLVEAVYERFKDRYFCDEKVYVDIQGDKFLARIVEVFPPRTNASSSPMKTEPMDQSPVASSSNHVKSGPMSLHIIGGNLKIPLKEANAADDPNKYYYRLQILEEDRPEGRDKLAASVKEARAKWSGSLMEVQCPAMSRDRLAFSKSILRRFIRDCVDRDAAVASPWTVKPPVAQRYGVDSVMPEETRQGVEDIKKGEIQKRKKVWEDKEGPTTKKQKKLTAAQEEKAKAMAIVTEKKEREAREKAEKQMKAKDEAERIAAEKKKKKPIRYPTEDLDVTLTEKEKKAGMKIKRPVPSKLALPFNTEPGVFEAFLMTWNFLVVYGHPLHLSTFTLDEFEHAMRHSLIEPQCQLLAEIHSTLIYNLRTVTFTRHSALLSLLKVKNGLDKDEEELGVTIEQLTTVMADVGNNWERAPLRHADGRDGWEESLIGCLKDHATVESFPALRRVLTKLLFAPESSAEPLDTPSSSRAATPAPMRLTVPSAPSERYHTLPPEDRILILSFMCNIAVSSKAIHQHMESCEEQLTALRKEKIEVNRTRKQYIEERDTLLGDAKEGDQTPNGADEDTPMNDLSDLSDVSASEAGSESGSAAKSGKSKDLRRRAQTQAHAKEREAARARNASAKQAMAEHRRLDEEVNKLERRLEGIEREFRKLLGSIRVKPLGRDRFYNRVWWFDGMGSASLVGSGGMVQYGTGRIFLQGPSVFDQEILDRRDGGEVRARRLQEEGEEGMLGVGEWAVFTDLEEVDEFTAWLNPKGNREISLRNTFTKWWPHIAPGIRKRLADLNVSAKLPEARRSTRVKHSGADISRDPYMMWTNRRAVNSSVKSPSCVLSVSRHVGVVFQVCIVSLDIAVVSSPPAAASTLDISSGGAQGQSRLVNEDPIFGDWGQSIYNGGLGIGCEVHWTPLPPRNERRRRSVKPCLSKFTTSFHEEYDLKSFVVRLLQAIRPNRFDLLDSCALYHHPNHGRLVKPTSISFRYFIADASVKNAALDSEVDYERMMELLTVNSRPWVVMHMEECFTRDGGDGPSDSPKGIDKQRLSPVPRHLQYPPRRRRSWSDSPPVSQAPSRSSSHIRHQTSRTRSRSPESETVIPARTKRRKSQRHALSEGHSEARESSSSLQSDATLVDVNSEGGHSFKPVDIPRKTALDSEPEAGEQWVRMRKRLSTSATPRSIAAASLGAVARPGSLAAYIQLEIAARPGVKQVANSRMTDNAYIKPAEEQADKADEDTVFGDWGPSKFNGGLGIGCEVHWTSLTGTTPATPQTEKRMRRGKAKPPIVLPTPITNTTLHEEYDLKPFIVRVLQTIRPERFDLLDSCALYHHPDGRPAYPTSIVFRYSIKNTGIKDSALNNKVDFRDMMELLVNLKTPTPWVEVHLEECLIEMGSYDTQRAYMLIFFQDGDADIDPPQNEHDQRRSSSAPRTSRGLIFPDPTLVGPTSQLPHIRRRDRSRSPESADPNSSRSKRRKPLPEQDANTTGAKPEAPRDDPLASAVAAGKQKAMLRTPSVLPGLVVTRLFLPTLLQEMAVSPIPSGTAVGEQGQGDVVEPSVAKAKADTAAQPKPAGLGVAGMNIDEMKASIAWHRRMANALEQLVEAVESSAASGSSFREAFQSYRRSQYLVSGARLTPSSPDGSIGPEDEEAALDIDDDDDDLRTPRPGDARRHETFTNLSWDDASPVDAEEQNPFFAEQTVRPPRSTELPSEVGSGLSTPRARVSHERTPLLRKATSMIERSNHVLSSQNKDYGFRTNSPARPPAARRTSTASVAAPPFVGRSTFGQTLFNSIAIMLGIGILSEPLAFAYAGWGFGTLLIVFYGFLTCYTAKALARVVVADHRILSYADIGRKAFGPRFTPLIAVMFCIELFGFSVVLVTLYADSLHVVLPAWSSDAYKILGIFILVPTVFLPLSVLSYASMLGIVSTIFLVAVIIIDGFTKPDAPGSLRSPAETNFGLQGMERLGMAFGLFMAGFGGHAVIPSLARDMVDPSQFDLAMNWAFGFATFIYALIGAAGYIMFGNNVSDEISKDLLGVPSYNPALNSLALWMLVITPVTKFALCARPLNITFEALLGLSNSPSSHAHDGEINHKSTAASPSSLSHKSHTITRRLLLGVERIAIVLLAVGVSILVPDFSSMMAILGSFSTFIICVIGPLCAKIVLEKRCGVLDTVLLGTGIVMAVWGTGTAVLATAE</sequence>
<evidence type="ECO:0000256" key="10">
    <source>
        <dbReference type="SAM" id="MobiDB-lite"/>
    </source>
</evidence>
<dbReference type="GO" id="GO:0005506">
    <property type="term" value="F:iron ion binding"/>
    <property type="evidence" value="ECO:0007669"/>
    <property type="project" value="InterPro"/>
</dbReference>
<dbReference type="GO" id="GO:0020037">
    <property type="term" value="F:heme binding"/>
    <property type="evidence" value="ECO:0007669"/>
    <property type="project" value="InterPro"/>
</dbReference>
<evidence type="ECO:0000256" key="4">
    <source>
        <dbReference type="ARBA" id="ARBA00022989"/>
    </source>
</evidence>
<feature type="transmembrane region" description="Helical" evidence="11">
    <location>
        <begin position="2696"/>
        <end position="2716"/>
    </location>
</feature>
<keyword evidence="5 9" id="KW-0175">Coiled coil</keyword>
<evidence type="ECO:0000313" key="14">
    <source>
        <dbReference type="EMBL" id="TFY66187.1"/>
    </source>
</evidence>
<proteinExistence type="predicted"/>
<feature type="compositionally biased region" description="Basic and acidic residues" evidence="10">
    <location>
        <begin position="1082"/>
        <end position="1093"/>
    </location>
</feature>
<dbReference type="InterPro" id="IPR013057">
    <property type="entry name" value="AA_transpt_TM"/>
</dbReference>
<evidence type="ECO:0000256" key="6">
    <source>
        <dbReference type="ARBA" id="ARBA00023136"/>
    </source>
</evidence>
<dbReference type="GO" id="GO:0004497">
    <property type="term" value="F:monooxygenase activity"/>
    <property type="evidence" value="ECO:0007669"/>
    <property type="project" value="InterPro"/>
</dbReference>
<feature type="compositionally biased region" description="Acidic residues" evidence="10">
    <location>
        <begin position="2169"/>
        <end position="2184"/>
    </location>
</feature>
<evidence type="ECO:0000256" key="1">
    <source>
        <dbReference type="ARBA" id="ARBA00004123"/>
    </source>
</evidence>
<feature type="coiled-coil region" evidence="9">
    <location>
        <begin position="773"/>
        <end position="803"/>
    </location>
</feature>
<feature type="region of interest" description="Disordered" evidence="10">
    <location>
        <begin position="2273"/>
        <end position="2292"/>
    </location>
</feature>
<feature type="transmembrane region" description="Helical" evidence="11">
    <location>
        <begin position="2330"/>
        <end position="2349"/>
    </location>
</feature>
<evidence type="ECO:0000259" key="12">
    <source>
        <dbReference type="PROSITE" id="PS50827"/>
    </source>
</evidence>
<evidence type="ECO:0000256" key="11">
    <source>
        <dbReference type="SAM" id="Phobius"/>
    </source>
</evidence>
<dbReference type="InterPro" id="IPR001128">
    <property type="entry name" value="Cyt_P450"/>
</dbReference>
<feature type="region of interest" description="Disordered" evidence="10">
    <location>
        <begin position="1082"/>
        <end position="1166"/>
    </location>
</feature>
<keyword evidence="4 11" id="KW-1133">Transmembrane helix</keyword>
<feature type="region of interest" description="Disordered" evidence="10">
    <location>
        <begin position="579"/>
        <end position="601"/>
    </location>
</feature>
<dbReference type="PROSITE" id="PS50827">
    <property type="entry name" value="DDT"/>
    <property type="match status" value="1"/>
</dbReference>
<evidence type="ECO:0000313" key="15">
    <source>
        <dbReference type="Proteomes" id="UP000298327"/>
    </source>
</evidence>
<dbReference type="Pfam" id="PF00067">
    <property type="entry name" value="p450"/>
    <property type="match status" value="1"/>
</dbReference>
<dbReference type="GO" id="GO:0031509">
    <property type="term" value="P:subtelomeric heterochromatin formation"/>
    <property type="evidence" value="ECO:0007669"/>
    <property type="project" value="TreeGrafter"/>
</dbReference>
<protein>
    <recommendedName>
        <fullName evidence="16">DDT domain-containing protein</fullName>
    </recommendedName>
</protein>
<feature type="transmembrane region" description="Helical" evidence="11">
    <location>
        <begin position="2385"/>
        <end position="2405"/>
    </location>
</feature>
<feature type="compositionally biased region" description="Polar residues" evidence="10">
    <location>
        <begin position="1789"/>
        <end position="1798"/>
    </location>
</feature>
<feature type="coiled-coil region" evidence="9">
    <location>
        <begin position="1054"/>
        <end position="1081"/>
    </location>
</feature>
<dbReference type="GO" id="GO:0005634">
    <property type="term" value="C:nucleus"/>
    <property type="evidence" value="ECO:0007669"/>
    <property type="project" value="UniProtKB-SubCell"/>
</dbReference>
<dbReference type="GO" id="GO:0016705">
    <property type="term" value="F:oxidoreductase activity, acting on paired donors, with incorporation or reduction of molecular oxygen"/>
    <property type="evidence" value="ECO:0007669"/>
    <property type="project" value="InterPro"/>
</dbReference>
<dbReference type="Proteomes" id="UP000298327">
    <property type="component" value="Unassembled WGS sequence"/>
</dbReference>
<dbReference type="Pfam" id="PF02791">
    <property type="entry name" value="DDT"/>
    <property type="match status" value="1"/>
</dbReference>
<evidence type="ECO:0000256" key="3">
    <source>
        <dbReference type="ARBA" id="ARBA00022692"/>
    </source>
</evidence>
<dbReference type="Pfam" id="PF15613">
    <property type="entry name" value="WSD"/>
    <property type="match status" value="1"/>
</dbReference>
<feature type="compositionally biased region" description="Basic and acidic residues" evidence="10">
    <location>
        <begin position="1639"/>
        <end position="1649"/>
    </location>
</feature>
<feature type="region of interest" description="Disordered" evidence="10">
    <location>
        <begin position="1937"/>
        <end position="2027"/>
    </location>
</feature>
<comment type="subcellular location">
    <subcellularLocation>
        <location evidence="2">Membrane</location>
    </subcellularLocation>
    <subcellularLocation>
        <location evidence="1 8">Nucleus</location>
    </subcellularLocation>
</comment>
<dbReference type="GO" id="GO:0016020">
    <property type="term" value="C:membrane"/>
    <property type="evidence" value="ECO:0007669"/>
    <property type="project" value="UniProtKB-SubCell"/>
</dbReference>
<organism evidence="14 15">
    <name type="scientific">Dentipellis fragilis</name>
    <dbReference type="NCBI Taxonomy" id="205917"/>
    <lineage>
        <taxon>Eukaryota</taxon>
        <taxon>Fungi</taxon>
        <taxon>Dikarya</taxon>
        <taxon>Basidiomycota</taxon>
        <taxon>Agaricomycotina</taxon>
        <taxon>Agaricomycetes</taxon>
        <taxon>Russulales</taxon>
        <taxon>Hericiaceae</taxon>
        <taxon>Dentipellis</taxon>
    </lineage>
</organism>
<evidence type="ECO:0000259" key="13">
    <source>
        <dbReference type="PROSITE" id="PS51136"/>
    </source>
</evidence>
<evidence type="ECO:0000256" key="7">
    <source>
        <dbReference type="ARBA" id="ARBA00023242"/>
    </source>
</evidence>
<evidence type="ECO:0000256" key="5">
    <source>
        <dbReference type="ARBA" id="ARBA00023054"/>
    </source>
</evidence>
<keyword evidence="3 11" id="KW-0812">Transmembrane</keyword>
<feature type="region of interest" description="Disordered" evidence="10">
    <location>
        <begin position="1556"/>
        <end position="1657"/>
    </location>
</feature>
<feature type="compositionally biased region" description="Basic and acidic residues" evidence="10">
    <location>
        <begin position="2185"/>
        <end position="2198"/>
    </location>
</feature>
<dbReference type="GO" id="GO:0000781">
    <property type="term" value="C:chromosome, telomeric region"/>
    <property type="evidence" value="ECO:0007669"/>
    <property type="project" value="GOC"/>
</dbReference>
<dbReference type="Gene3D" id="1.20.1740.10">
    <property type="entry name" value="Amino acid/polyamine transporter I"/>
    <property type="match status" value="1"/>
</dbReference>
<keyword evidence="7 8" id="KW-0539">Nucleus</keyword>
<dbReference type="GO" id="GO:0000785">
    <property type="term" value="C:chromatin"/>
    <property type="evidence" value="ECO:0007669"/>
    <property type="project" value="UniProtKB-ARBA"/>
</dbReference>
<feature type="domain" description="DDT" evidence="12">
    <location>
        <begin position="844"/>
        <end position="907"/>
    </location>
</feature>
<feature type="compositionally biased region" description="Low complexity" evidence="10">
    <location>
        <begin position="2279"/>
        <end position="2292"/>
    </location>
</feature>
<dbReference type="Gene3D" id="1.10.630.10">
    <property type="entry name" value="Cytochrome P450"/>
    <property type="match status" value="1"/>
</dbReference>
<feature type="transmembrane region" description="Helical" evidence="11">
    <location>
        <begin position="2661"/>
        <end position="2684"/>
    </location>
</feature>
<name>A0A4Y9YWR4_9AGAM</name>
<accession>A0A4Y9YWR4</accession>
<evidence type="ECO:0000256" key="9">
    <source>
        <dbReference type="SAM" id="Coils"/>
    </source>
</evidence>
<feature type="region of interest" description="Disordered" evidence="10">
    <location>
        <begin position="1789"/>
        <end position="1815"/>
    </location>
</feature>
<dbReference type="InterPro" id="IPR028941">
    <property type="entry name" value="WHIM2_dom"/>
</dbReference>
<comment type="caution">
    <text evidence="14">The sequence shown here is derived from an EMBL/GenBank/DDBJ whole genome shotgun (WGS) entry which is preliminary data.</text>
</comment>
<dbReference type="InterPro" id="IPR028942">
    <property type="entry name" value="WHIM1_dom"/>
</dbReference>
<dbReference type="Pfam" id="PF15612">
    <property type="entry name" value="WHIM1"/>
    <property type="match status" value="1"/>
</dbReference>
<evidence type="ECO:0008006" key="16">
    <source>
        <dbReference type="Google" id="ProtNLM"/>
    </source>
</evidence>
<dbReference type="InterPro" id="IPR013136">
    <property type="entry name" value="WSTF_Acf1_Cbp146"/>
</dbReference>
<dbReference type="InterPro" id="IPR036396">
    <property type="entry name" value="Cyt_P450_sf"/>
</dbReference>
<feature type="transmembrane region" description="Helical" evidence="11">
    <location>
        <begin position="2420"/>
        <end position="2439"/>
    </location>
</feature>
<feature type="transmembrane region" description="Helical" evidence="11">
    <location>
        <begin position="2635"/>
        <end position="2655"/>
    </location>
</feature>
<dbReference type="PANTHER" id="PTHR32075">
    <property type="entry name" value="ISWI CHROMATIN-REMODELING COMPLEX SUBUNIT YPL216W-RELATED"/>
    <property type="match status" value="1"/>
</dbReference>
<dbReference type="PANTHER" id="PTHR32075:SF6">
    <property type="entry name" value="ISWI CHROMATIN-REMODELING COMPLEX SUBUNIT YPL216W-RELATED"/>
    <property type="match status" value="1"/>
</dbReference>
<keyword evidence="6 11" id="KW-0472">Membrane</keyword>
<dbReference type="PROSITE" id="PS51136">
    <property type="entry name" value="WAC"/>
    <property type="match status" value="1"/>
</dbReference>
<dbReference type="EMBL" id="SEOQ01000270">
    <property type="protein sequence ID" value="TFY66187.1"/>
    <property type="molecule type" value="Genomic_DNA"/>
</dbReference>
<feature type="region of interest" description="Disordered" evidence="10">
    <location>
        <begin position="995"/>
        <end position="1026"/>
    </location>
</feature>
<feature type="transmembrane region" description="Helical" evidence="11">
    <location>
        <begin position="2488"/>
        <end position="2509"/>
    </location>
</feature>
<dbReference type="Pfam" id="PF01490">
    <property type="entry name" value="Aa_trans"/>
    <property type="match status" value="1"/>
</dbReference>
<evidence type="ECO:0000256" key="8">
    <source>
        <dbReference type="PROSITE-ProRule" id="PRU00475"/>
    </source>
</evidence>
<feature type="domain" description="WAC" evidence="13">
    <location>
        <begin position="457"/>
        <end position="566"/>
    </location>
</feature>
<dbReference type="OrthoDB" id="332390at2759"/>
<feature type="compositionally biased region" description="Low complexity" evidence="10">
    <location>
        <begin position="1115"/>
        <end position="1129"/>
    </location>
</feature>
<keyword evidence="15" id="KW-1185">Reference proteome</keyword>
<dbReference type="STRING" id="205917.A0A4Y9YWR4"/>
<dbReference type="Pfam" id="PF10537">
    <property type="entry name" value="WAC_Acf1_DNA_bd"/>
    <property type="match status" value="1"/>
</dbReference>
<dbReference type="SUPFAM" id="SSF48264">
    <property type="entry name" value="Cytochrome P450"/>
    <property type="match status" value="1"/>
</dbReference>
<dbReference type="InterPro" id="IPR018501">
    <property type="entry name" value="DDT_dom"/>
</dbReference>
<gene>
    <name evidence="14" type="ORF">EVG20_g4896</name>
</gene>
<feature type="transmembrane region" description="Helical" evidence="11">
    <location>
        <begin position="2564"/>
        <end position="2584"/>
    </location>
</feature>
<reference evidence="14 15" key="1">
    <citation type="submission" date="2019-02" db="EMBL/GenBank/DDBJ databases">
        <title>Genome sequencing of the rare red list fungi Dentipellis fragilis.</title>
        <authorList>
            <person name="Buettner E."/>
            <person name="Kellner H."/>
        </authorList>
    </citation>
    <scope>NUCLEOTIDE SEQUENCE [LARGE SCALE GENOMIC DNA]</scope>
    <source>
        <strain evidence="14 15">DSM 105465</strain>
    </source>
</reference>
<feature type="transmembrane region" description="Helical" evidence="11">
    <location>
        <begin position="2446"/>
        <end position="2464"/>
    </location>
</feature>
<feature type="region of interest" description="Disordered" evidence="10">
    <location>
        <begin position="2156"/>
        <end position="2249"/>
    </location>
</feature>
<feature type="compositionally biased region" description="Basic residues" evidence="10">
    <location>
        <begin position="1606"/>
        <end position="1617"/>
    </location>
</feature>
<feature type="transmembrane region" description="Helical" evidence="11">
    <location>
        <begin position="2521"/>
        <end position="2544"/>
    </location>
</feature>